<dbReference type="CDD" id="cd04369">
    <property type="entry name" value="Bromodomain"/>
    <property type="match status" value="1"/>
</dbReference>
<evidence type="ECO:0000259" key="4">
    <source>
        <dbReference type="PROSITE" id="PS50014"/>
    </source>
</evidence>
<feature type="domain" description="Bromo" evidence="4">
    <location>
        <begin position="162"/>
        <end position="232"/>
    </location>
</feature>
<dbReference type="InterPro" id="IPR001487">
    <property type="entry name" value="Bromodomain"/>
</dbReference>
<dbReference type="Pfam" id="PF26200">
    <property type="entry name" value="Rcat_RNF216"/>
    <property type="match status" value="1"/>
</dbReference>
<organism evidence="5 6">
    <name type="scientific">Recurvomyces mirabilis</name>
    <dbReference type="NCBI Taxonomy" id="574656"/>
    <lineage>
        <taxon>Eukaryota</taxon>
        <taxon>Fungi</taxon>
        <taxon>Dikarya</taxon>
        <taxon>Ascomycota</taxon>
        <taxon>Pezizomycotina</taxon>
        <taxon>Dothideomycetes</taxon>
        <taxon>Dothideomycetidae</taxon>
        <taxon>Mycosphaerellales</taxon>
        <taxon>Teratosphaeriaceae</taxon>
        <taxon>Recurvomyces</taxon>
    </lineage>
</organism>
<keyword evidence="1 2" id="KW-0103">Bromodomain</keyword>
<evidence type="ECO:0000313" key="6">
    <source>
        <dbReference type="Proteomes" id="UP001274830"/>
    </source>
</evidence>
<feature type="region of interest" description="Disordered" evidence="3">
    <location>
        <begin position="340"/>
        <end position="413"/>
    </location>
</feature>
<proteinExistence type="predicted"/>
<comment type="caution">
    <text evidence="5">The sequence shown here is derived from an EMBL/GenBank/DDBJ whole genome shotgun (WGS) entry which is preliminary data.</text>
</comment>
<dbReference type="SMART" id="SM00297">
    <property type="entry name" value="BROMO"/>
    <property type="match status" value="1"/>
</dbReference>
<dbReference type="InterPro" id="IPR031127">
    <property type="entry name" value="E3_UB_ligase_RBR"/>
</dbReference>
<dbReference type="Proteomes" id="UP001274830">
    <property type="component" value="Unassembled WGS sequence"/>
</dbReference>
<dbReference type="Pfam" id="PF00439">
    <property type="entry name" value="Bromodomain"/>
    <property type="match status" value="1"/>
</dbReference>
<evidence type="ECO:0000256" key="3">
    <source>
        <dbReference type="SAM" id="MobiDB-lite"/>
    </source>
</evidence>
<dbReference type="AlphaFoldDB" id="A0AAE0WMZ0"/>
<accession>A0AAE0WMZ0</accession>
<dbReference type="PROSITE" id="PS50014">
    <property type="entry name" value="BROMODOMAIN_2"/>
    <property type="match status" value="1"/>
</dbReference>
<dbReference type="InterPro" id="IPR036427">
    <property type="entry name" value="Bromodomain-like_sf"/>
</dbReference>
<name>A0AAE0WMZ0_9PEZI</name>
<dbReference type="PANTHER" id="PTHR11685">
    <property type="entry name" value="RBR FAMILY RING FINGER AND IBR DOMAIN-CONTAINING"/>
    <property type="match status" value="1"/>
</dbReference>
<keyword evidence="6" id="KW-1185">Reference proteome</keyword>
<dbReference type="GO" id="GO:0004842">
    <property type="term" value="F:ubiquitin-protein transferase activity"/>
    <property type="evidence" value="ECO:0007669"/>
    <property type="project" value="InterPro"/>
</dbReference>
<dbReference type="Gene3D" id="1.20.920.10">
    <property type="entry name" value="Bromodomain-like"/>
    <property type="match status" value="1"/>
</dbReference>
<dbReference type="SUPFAM" id="SSF47370">
    <property type="entry name" value="Bromodomain"/>
    <property type="match status" value="1"/>
</dbReference>
<reference evidence="5" key="1">
    <citation type="submission" date="2023-07" db="EMBL/GenBank/DDBJ databases">
        <title>Black Yeasts Isolated from many extreme environments.</title>
        <authorList>
            <person name="Coleine C."/>
            <person name="Stajich J.E."/>
            <person name="Selbmann L."/>
        </authorList>
    </citation>
    <scope>NUCLEOTIDE SEQUENCE</scope>
    <source>
        <strain evidence="5">CCFEE 5485</strain>
    </source>
</reference>
<dbReference type="GO" id="GO:0006325">
    <property type="term" value="P:chromatin organization"/>
    <property type="evidence" value="ECO:0007669"/>
    <property type="project" value="UniProtKB-ARBA"/>
</dbReference>
<protein>
    <recommendedName>
        <fullName evidence="4">Bromo domain-containing protein</fullName>
    </recommendedName>
</protein>
<dbReference type="CDD" id="cd22584">
    <property type="entry name" value="Rcat_RBR_unk"/>
    <property type="match status" value="1"/>
</dbReference>
<evidence type="ECO:0000256" key="1">
    <source>
        <dbReference type="ARBA" id="ARBA00023117"/>
    </source>
</evidence>
<dbReference type="SUPFAM" id="SSF57850">
    <property type="entry name" value="RING/U-box"/>
    <property type="match status" value="1"/>
</dbReference>
<dbReference type="Gene3D" id="1.20.120.1750">
    <property type="match status" value="1"/>
</dbReference>
<feature type="compositionally biased region" description="Acidic residues" evidence="3">
    <location>
        <begin position="340"/>
        <end position="370"/>
    </location>
</feature>
<dbReference type="EMBL" id="JAUTXT010000018">
    <property type="protein sequence ID" value="KAK3674734.1"/>
    <property type="molecule type" value="Genomic_DNA"/>
</dbReference>
<evidence type="ECO:0000256" key="2">
    <source>
        <dbReference type="PROSITE-ProRule" id="PRU00035"/>
    </source>
</evidence>
<sequence length="551" mass="61265">MSAAQTNPLPVLGRTMSLLTRALAPRPPAMAKPPPEEEKGRSCIVCTDSPDDPLDLVRPCRACNNDYCKTCLSAMFEGATNDATRMPPRCCVFLQIHTAYLPDDVATKYRDRFEEWITRDKTYCPSPKCSAFIPERLLRVNASDEKAASIQEVMLSVLHTVTKSPHSRFFRGELPITEQTGNTNVVAEYMDLTIIRERVESGVYDSTVDMEPDMRLIVSNAKKYHGSRHPVALTANSFLETFTQALTATVDKLVHFTTLDPPQDHTIEHGSAPCDTTAQDHELAMLEQFRYKRCPLCKHAVKKMYGCSHMQCICGAHWCYHCQKSINECDGGCVDHAEDSEAEEAEENFDDEDVDDEDEDEEDEENEEDPKPDNMITVVGEHDGSDTNSPPLPTAAEMNKNPTPITAPSLPPGQLHRIVNLDAGGEARWANAPMNFGDEPEEDSIDQIWSCPHSLLPYMLRTSEDGVNRGDVSTMECNRCFCIVRPQPTNPGTASVGPEIHPPACYAPLLEISKDAGLKLEEVGDMAMECSWCYLVLCEKCSEKAQPNRNG</sequence>
<gene>
    <name evidence="5" type="ORF">LTR78_005456</name>
</gene>
<dbReference type="GO" id="GO:0016567">
    <property type="term" value="P:protein ubiquitination"/>
    <property type="evidence" value="ECO:0007669"/>
    <property type="project" value="InterPro"/>
</dbReference>
<evidence type="ECO:0000313" key="5">
    <source>
        <dbReference type="EMBL" id="KAK3674734.1"/>
    </source>
</evidence>